<dbReference type="Gene3D" id="2.30.29.30">
    <property type="entry name" value="Pleckstrin-homology domain (PH domain)/Phosphotyrosine-binding domain (PTB)"/>
    <property type="match status" value="1"/>
</dbReference>
<dbReference type="SUPFAM" id="SSF47220">
    <property type="entry name" value="alpha-catenin/vinculin-like"/>
    <property type="match status" value="2"/>
</dbReference>
<dbReference type="CDD" id="cd17090">
    <property type="entry name" value="FERM_F1_TLN"/>
    <property type="match status" value="1"/>
</dbReference>
<evidence type="ECO:0000313" key="8">
    <source>
        <dbReference type="RefSeq" id="XP_052753585.1"/>
    </source>
</evidence>
<gene>
    <name evidence="8" type="primary">LOC113521060</name>
</gene>
<dbReference type="CDD" id="cd10569">
    <property type="entry name" value="FERM_C_Talin"/>
    <property type="match status" value="1"/>
</dbReference>
<organism evidence="7 8">
    <name type="scientific">Galleria mellonella</name>
    <name type="common">Greater wax moth</name>
    <dbReference type="NCBI Taxonomy" id="7137"/>
    <lineage>
        <taxon>Eukaryota</taxon>
        <taxon>Metazoa</taxon>
        <taxon>Ecdysozoa</taxon>
        <taxon>Arthropoda</taxon>
        <taxon>Hexapoda</taxon>
        <taxon>Insecta</taxon>
        <taxon>Pterygota</taxon>
        <taxon>Neoptera</taxon>
        <taxon>Endopterygota</taxon>
        <taxon>Lepidoptera</taxon>
        <taxon>Glossata</taxon>
        <taxon>Ditrysia</taxon>
        <taxon>Pyraloidea</taxon>
        <taxon>Pyralidae</taxon>
        <taxon>Galleriinae</taxon>
        <taxon>Galleria</taxon>
    </lineage>
</organism>
<dbReference type="Pfam" id="PF01044">
    <property type="entry name" value="Vinculin"/>
    <property type="match status" value="2"/>
</dbReference>
<feature type="coiled-coil region" evidence="4">
    <location>
        <begin position="2047"/>
        <end position="2094"/>
    </location>
</feature>
<comment type="subcellular location">
    <subcellularLocation>
        <location evidence="1">Cytoplasm</location>
    </subcellularLocation>
</comment>
<protein>
    <submittedName>
        <fullName evidence="8">Talin-1-like</fullName>
    </submittedName>
</protein>
<dbReference type="InterPro" id="IPR014352">
    <property type="entry name" value="FERM/acyl-CoA-bd_prot_sf"/>
</dbReference>
<evidence type="ECO:0000256" key="3">
    <source>
        <dbReference type="ARBA" id="ARBA00022490"/>
    </source>
</evidence>
<dbReference type="Proteomes" id="UP001652740">
    <property type="component" value="Unplaced"/>
</dbReference>
<sequence>MAPLSLKVVQDEGAVTRTVKFESKSKVSTALATVKEKILTGDDGKEYGLFLTSADDDLSGIWLEDHRNLEYYMLRDGDTLHYLCKRRNLKVRMLDGSVKTLLIDESKPVEQLMMHICARIGITNHDEYGLCPDDDVEEEEKPMPATGTLTLRRVKQEKEKDVMLEQLSKKLKTDDNVQWLDKHKTLREQGVGPRQRLLLKRRLFYSDRNVDARDPVQLNLLYLQARDAILNGKHPVTEDKAVVFAGIQCQICYGDFHEEKHRAGLIENLKEFLPEQYASSWGIEKKILKEHRKHQGVSSIDAKYLYTKTARDLPTYGVTFFLVKEKHKGKKKLIPRLLGINAEAILRLDEVTKEILQVWPLTHVKSYQVGTSKTFSLNFGEYSDKEYCVKTNDAIRIRDILQGYIDIIGKRLAGVYNNTLQEHAAISEENIIVSKGNIIQHVGQGPSKIVEETFIGPSKLINFQPGSVASHGTQLVTVQQMMVTNLSSNPQQPISGEVPMRKDMSLDFVRRLNRLNSSSVKIVSYLADPNDSNISETRKILETVKAEMPAIVKGVKETAEKQTSEEEKKKLLDQLQELCNAVDALSAAMESNSIDADKAQDAAKDIANLSAQLYSCLDPKTQRRSKLLEKSRSSFIADERTTAYLHRASFLATASKASQAVDQAKDIINTEYQGPKIDKYGSELYEFEKAAAQKMGKLNAAVAFVLMAQADPKNVDYSSAVVSMNTINELVPELAKDAQALASCMEGDQKKAFLDDIAKLFDATSQVCSLTSIADHEKVQEISNVYSDRSRKLVFTFTRGTNDDQDNKITDLAKDVGDKTSLLLMQVNKLAESKSEQAFAVDEAGVRCADAARDLLLCAMLTSPTIHEPHCQSALTAAAETLSSSAQHLMTNSKPLLEQPTYQHLTDELHAGNTDLNKALDRLKQAYASENGSESDKILRQQQRLKFMTTTGNANKYLGNADKELSKPLVTDHKGISLATEDDVAKRIAKLKAIIAAVVLATTDRDKPDYASAELAVGTMYTLLPSVIRDVKALTANKDAETRDKIMTDLKNLLDAAREICASASSDNEDLNGAGAKFAEASNDLYNVFNPQVSPVIEDQITDDAAAACTLTSEMLANVYQLAEEIGGEPGSMLDSKGAATADAAKALLTIAQLTASCVNESRCQPALVSAADKLSDVARDLEAGTEQLSQDQRYAAIGSKIKNQHQLLQDALEKLKRSCQPAVNKGQRLQYVRTAREMKNALQAAQQELEKPVVLPVKGEAAVIRQLQLTQRMAQLNSAITALVTAFSDAKNVDYTAAEQAISTINELLPQVVKETRALNAGSDEKSQAAQAELLALCDAVRGISDAVEQQDLKGINQYASKFSNSSNKLIFVVNPRTNLETSNQIVELSSSACEQASQLVAEARKLSKTVGGQVHLEDCCERTANAANALLTCAKLTASCMSEPCSKSALVSVVESLSNEARNLLTECTPLAQKPGHGTGLEQQHQRLQSDLDVLKHTCLDGKSGHKALPKSLATGKEKHRLQFITTSAAIKDAVKTAHQEIDKPVEGPVNKDEALARQQQLSQQTALLNAATAALLAAISDPDQPNYVTADQAVHTINQLLPRVVKESRALSAAADERSQASTRAQLRALSDATRDLCRAAGEQDLQKLNANASKFASASNKLNPRPKSQKVIQIMNLSQSIHDKTGKMVTDVHNVAKTTGGEVGTKLSRSGEKTTNAATVLLTTTQLTAPCITEPECQSTLISAADGLSVAVQELTRHSNPLKQTRQFADFGVKLDVQSKELQKDLKEFQSACRNIETDKITVLESPKTEKQHLEFVKTVSASKNAIDAAQQELNKPIGAPVKSEIAAIRQLQLTQNLAKLNAAIAALLAATSDRNRPDYIAAEQAISTINELLPHVVKETRALNTASDEQSQANTQAELRSLCEIARELCNAAGEWDAQKLNEHASKFANSSSRLLYVVNPRTKLETANKIINLSKSAYNKAAQMVTDVQQTARTVGGEVGTRMKNYSDKTADVARVLLTSAKLTAPCIKEPHCQSTLVSAIDSLSAAVQELTAQCDPLKQQSQYSAFGSKLESQSQDLQKDLQELKGVCQNITRGPGRDDATTEDANRQEQRPQFVKVVSNSKNVVDAALQELNKPVVGPPLKGEAATAQQLKLSQRMAQLNAAIAALVTATSGRDKIDYVTAERAVSHINELLPRIVKESKVLSARLDDASQAILIGEMRGLCSSTQDLCDAAGQQNIGAINDRAAKCANTMGKLYSVVNPHIKPDKEQVIINLSTKACSGVSQILATVYQLAENESGHVGSQLDQAGARTADAAKTLLTASQLTAPYIHESPCQLALISAVNGLSMSSQQLADTWQPVVKNPRHAATRKTLEEQYPQFERDLESLKKACQNPSTIVNQSSKKKQPPPPPKPSMSKHKQNIVAHPVRESSRDINQEFLDQIRCEETDENTQSTVKSPKDKNGEAIIKIDEEKKVHKQFVSSVEDALRNLRIVEEDIKKLYTLKASNPTLDKDQAAALQKSIEQKLGHSAATVAALLASNKPGALDCVAATKSMKTLSSLMPAIAKDAKTLHSSVAEKDRKAFLDNLLAYFECSNKLCNTVTADRKKLNEVGVEYGNTSAKLLYSVGTDVDPEQEKEVITRARAIGDSMSRAVRVGARVAAAPARAAAVCAAAGRAADAAGALAYTAKLVAASIQIPECQRSLMGAIDELGSNLKTFSATWKPLAEDPQYTEIVQEMGIEQNNLEKLLQDLKQDLESGKLVKIKEKIVVEDTPLRQLAMSLLQNAEKRSKSANIDVKQKREYEEYANTLRDAVAQLDSANWECRRSLHDTNKCIQLENAVQNLQVSVLQGRPSQAGKPQNNIVDLTDFVKELSNEADEMIAAANKCSSNVQIIKDINYQIKTDAYNITNPSNDHNRGTDTTVDDIQEINRFGRDCTKYIQEIKSEISKVADIKEKTMLEDKILSLEDTLNLLRFAAQSAVATTASASLDETLCDLTELENRIQQMLLPADKLTGLNTKRSGPGSGFDWGKSQVVAAASGANLHKLAPAFLAYADDMRTQTKLSDPGENKRLKEHLQKMIQLLKTLTVTTSRRVATWQDISGPEVASVTEQLLKEIDAASEGAPGKTQQSVMSNIDANKLLLFTEKKIEGDRKKIEDKLQQTSTKLNSMLGTVVMSTHNSQSLTRSLKATVEAATELAALARALKTNDPVQNSKIEEAVREMNFQTYNVVKLLDLVSQDPNNRVYRKRLLDACRLLNDAINKLGRVTSNGDKRRHKLKNEDPMSREELSKTLGYVSSAVHNTTEFAVQCAYYLSLSDRDIEVAKTGLVDVNQLMSTVETLHEICYRILQFEPDQAKSEEPNLNKQVQNLKQTLIEGSDKSVHMKEELVQVANKVDKAVADLHNVIHEPNSNRAKITSATMKVLDTLKLVNSISEHPSLIPKENDVSTEAQQRRDDVMKNSRSLTTKTLSLIREVGAAEDRETMTWVMFNTRKELLQIFETLLESVKDNGKRAGILEASELEENTKKSYVQIQLELASKWLQAPTCKPDTKRTGEAAAQKILDIAEKMAEELKGPEKEEICHLTEESKQLLTACAGKHTMDKAGLLLERLKGLRKCIERGIVTMVVEDFMEGEEPLADLEYIIDIETDEAKRKFLLERKIAELLAQLGRVKKTARLVADAGSGGQHISVEIETCTNQADLLAPMLVKAAQERVGSPNDEAVVDNYKAILAKFAETVSRVRELCDQSVDPMDFVQTAGETMQRMREDSSLEKDNYQYALSITKLANRVINVGMKSCDARHDPELQRALAAVRRRVAASVPARRSLAPDWRLTTAEILRTTGEVESVLGGEMIFQKQPESNQPIFTAALGLHTAVREWSARDNEIVAVAKRMAVLMARLSDYMNNNRKRELIATSKKIVSESAEVAELARKLAHECSDMRIKNNLLQVCQRIPTISGQLKMLTTVKGSMLGPEGSREDQEDVNMLVNNAENLMLSIQEVVKVSAGASVKIMSQRGGPRVRWVRKNYY</sequence>
<keyword evidence="7" id="KW-1185">Reference proteome</keyword>
<dbReference type="CDD" id="cd14473">
    <property type="entry name" value="FERM_B-lobe"/>
    <property type="match status" value="1"/>
</dbReference>
<dbReference type="InterPro" id="IPR032425">
    <property type="entry name" value="FERM_f0"/>
</dbReference>
<dbReference type="InterPro" id="IPR036476">
    <property type="entry name" value="Talin_cent_sf"/>
</dbReference>
<dbReference type="SUPFAM" id="SSF109880">
    <property type="entry name" value="A middle domain of Talin 1"/>
    <property type="match status" value="5"/>
</dbReference>
<dbReference type="Gene3D" id="1.20.80.10">
    <property type="match status" value="1"/>
</dbReference>
<dbReference type="Gene3D" id="1.20.1420.10">
    <property type="entry name" value="Talin, central domain"/>
    <property type="match status" value="6"/>
</dbReference>
<dbReference type="InterPro" id="IPR000299">
    <property type="entry name" value="FERM_domain"/>
</dbReference>
<feature type="region of interest" description="Disordered" evidence="5">
    <location>
        <begin position="2097"/>
        <end position="2117"/>
    </location>
</feature>
<feature type="region of interest" description="Disordered" evidence="5">
    <location>
        <begin position="2400"/>
        <end position="2431"/>
    </location>
</feature>
<dbReference type="SUPFAM" id="SSF109885">
    <property type="entry name" value="I/LWEQ domain"/>
    <property type="match status" value="1"/>
</dbReference>
<dbReference type="InterPro" id="IPR036723">
    <property type="entry name" value="Alpha-catenin/vinculin-like_sf"/>
</dbReference>
<dbReference type="Pfam" id="PF09141">
    <property type="entry name" value="Talin_middle"/>
    <property type="match status" value="1"/>
</dbReference>
<evidence type="ECO:0000256" key="1">
    <source>
        <dbReference type="ARBA" id="ARBA00004496"/>
    </source>
</evidence>
<dbReference type="SMART" id="SM00295">
    <property type="entry name" value="B41"/>
    <property type="match status" value="1"/>
</dbReference>
<keyword evidence="4" id="KW-0175">Coiled coil</keyword>
<dbReference type="SMART" id="SM01244">
    <property type="entry name" value="IRS"/>
    <property type="match status" value="1"/>
</dbReference>
<dbReference type="InterPro" id="IPR006077">
    <property type="entry name" value="Vinculin/catenin"/>
</dbReference>
<name>A0ABM3MQX0_GALME</name>
<dbReference type="InterPro" id="IPR035963">
    <property type="entry name" value="FERM_2"/>
</dbReference>
<dbReference type="Pfam" id="PF16511">
    <property type="entry name" value="FERM_f0"/>
    <property type="match status" value="1"/>
</dbReference>
<dbReference type="InterPro" id="IPR019749">
    <property type="entry name" value="Band_41_domain"/>
</dbReference>
<dbReference type="RefSeq" id="XP_052753585.1">
    <property type="nucleotide sequence ID" value="XM_052897625.1"/>
</dbReference>
<feature type="domain" description="FERM" evidence="6">
    <location>
        <begin position="87"/>
        <end position="412"/>
    </location>
</feature>
<dbReference type="SUPFAM" id="SSF50729">
    <property type="entry name" value="PH domain-like"/>
    <property type="match status" value="1"/>
</dbReference>
<reference evidence="8" key="1">
    <citation type="submission" date="2025-08" db="UniProtKB">
        <authorList>
            <consortium name="RefSeq"/>
        </authorList>
    </citation>
    <scope>IDENTIFICATION</scope>
    <source>
        <tissue evidence="8">Whole larvae</tissue>
    </source>
</reference>
<evidence type="ECO:0000256" key="4">
    <source>
        <dbReference type="SAM" id="Coils"/>
    </source>
</evidence>
<dbReference type="GeneID" id="113521060"/>
<dbReference type="SUPFAM" id="SSF47031">
    <property type="entry name" value="Second domain of FERM"/>
    <property type="match status" value="1"/>
</dbReference>
<proteinExistence type="inferred from homology"/>
<dbReference type="InterPro" id="IPR035964">
    <property type="entry name" value="I/LWEQ_dom_sf"/>
</dbReference>
<feature type="coiled-coil region" evidence="4">
    <location>
        <begin position="561"/>
        <end position="588"/>
    </location>
</feature>
<evidence type="ECO:0000256" key="2">
    <source>
        <dbReference type="ARBA" id="ARBA00008376"/>
    </source>
</evidence>
<dbReference type="Gene3D" id="1.20.120.230">
    <property type="entry name" value="Alpha-catenin/vinculin-like"/>
    <property type="match status" value="5"/>
</dbReference>
<dbReference type="InterPro" id="IPR019748">
    <property type="entry name" value="FERM_central"/>
</dbReference>
<dbReference type="InterPro" id="IPR015224">
    <property type="entry name" value="Talin_cent"/>
</dbReference>
<comment type="similarity">
    <text evidence="2">Belongs to the vinculin/alpha-catenin family.</text>
</comment>
<evidence type="ECO:0000256" key="5">
    <source>
        <dbReference type="SAM" id="MobiDB-lite"/>
    </source>
</evidence>
<dbReference type="PANTHER" id="PTHR19981:SF1">
    <property type="entry name" value="RHEA, ISOFORM B"/>
    <property type="match status" value="1"/>
</dbReference>
<accession>A0ABM3MQX0</accession>
<evidence type="ECO:0000259" key="6">
    <source>
        <dbReference type="PROSITE" id="PS50057"/>
    </source>
</evidence>
<dbReference type="Gene3D" id="3.10.20.90">
    <property type="entry name" value="Phosphatidylinositol 3-kinase Catalytic Subunit, Chain A, domain 1"/>
    <property type="match status" value="2"/>
</dbReference>
<dbReference type="Gene3D" id="1.20.120.810">
    <property type="entry name" value="Vinculin, Vh2 four-helix bundle"/>
    <property type="match status" value="1"/>
</dbReference>
<dbReference type="Pfam" id="PF00373">
    <property type="entry name" value="FERM_M"/>
    <property type="match status" value="1"/>
</dbReference>
<dbReference type="PROSITE" id="PS50057">
    <property type="entry name" value="FERM_3"/>
    <property type="match status" value="1"/>
</dbReference>
<evidence type="ECO:0000313" key="7">
    <source>
        <dbReference type="Proteomes" id="UP001652740"/>
    </source>
</evidence>
<dbReference type="InterPro" id="IPR011993">
    <property type="entry name" value="PH-like_dom_sf"/>
</dbReference>
<keyword evidence="3" id="KW-0963">Cytoplasm</keyword>
<feature type="compositionally biased region" description="Basic and acidic residues" evidence="5">
    <location>
        <begin position="2102"/>
        <end position="2117"/>
    </location>
</feature>
<dbReference type="PANTHER" id="PTHR19981">
    <property type="entry name" value="TALIN"/>
    <property type="match status" value="1"/>
</dbReference>